<dbReference type="EMBL" id="BARU01033687">
    <property type="protein sequence ID" value="GAH70258.1"/>
    <property type="molecule type" value="Genomic_DNA"/>
</dbReference>
<accession>X1JKH8</accession>
<organism evidence="2">
    <name type="scientific">marine sediment metagenome</name>
    <dbReference type="NCBI Taxonomy" id="412755"/>
    <lineage>
        <taxon>unclassified sequences</taxon>
        <taxon>metagenomes</taxon>
        <taxon>ecological metagenomes</taxon>
    </lineage>
</organism>
<reference evidence="2" key="1">
    <citation type="journal article" date="2014" name="Front. Microbiol.">
        <title>High frequency of phylogenetically diverse reductive dehalogenase-homologous genes in deep subseafloor sedimentary metagenomes.</title>
        <authorList>
            <person name="Kawai M."/>
            <person name="Futagami T."/>
            <person name="Toyoda A."/>
            <person name="Takaki Y."/>
            <person name="Nishi S."/>
            <person name="Hori S."/>
            <person name="Arai W."/>
            <person name="Tsubouchi T."/>
            <person name="Morono Y."/>
            <person name="Uchiyama I."/>
            <person name="Ito T."/>
            <person name="Fujiyama A."/>
            <person name="Inagaki F."/>
            <person name="Takami H."/>
        </authorList>
    </citation>
    <scope>NUCLEOTIDE SEQUENCE</scope>
    <source>
        <strain evidence="2">Expedition CK06-06</strain>
    </source>
</reference>
<feature type="compositionally biased region" description="Basic and acidic residues" evidence="1">
    <location>
        <begin position="52"/>
        <end position="61"/>
    </location>
</feature>
<feature type="region of interest" description="Disordered" evidence="1">
    <location>
        <begin position="42"/>
        <end position="61"/>
    </location>
</feature>
<proteinExistence type="predicted"/>
<evidence type="ECO:0000313" key="2">
    <source>
        <dbReference type="EMBL" id="GAH70258.1"/>
    </source>
</evidence>
<evidence type="ECO:0000256" key="1">
    <source>
        <dbReference type="SAM" id="MobiDB-lite"/>
    </source>
</evidence>
<protein>
    <submittedName>
        <fullName evidence="2">Uncharacterized protein</fullName>
    </submittedName>
</protein>
<gene>
    <name evidence="2" type="ORF">S03H2_52966</name>
</gene>
<sequence length="61" mass="6765">AGVCQYQAYSGNGSIHPEGQNEGRHTVEAVLYGTQHWKDIEERSSIGRSSSGRRDHYAYPA</sequence>
<name>X1JKH8_9ZZZZ</name>
<feature type="non-terminal residue" evidence="2">
    <location>
        <position position="1"/>
    </location>
</feature>
<comment type="caution">
    <text evidence="2">The sequence shown here is derived from an EMBL/GenBank/DDBJ whole genome shotgun (WGS) entry which is preliminary data.</text>
</comment>
<dbReference type="AlphaFoldDB" id="X1JKH8"/>